<keyword evidence="3" id="KW-1185">Reference proteome</keyword>
<proteinExistence type="predicted"/>
<dbReference type="OrthoDB" id="1925531at2"/>
<accession>A0A1I1AQT5</accession>
<dbReference type="AlphaFoldDB" id="A0A1I1AQT5"/>
<dbReference type="Proteomes" id="UP000198619">
    <property type="component" value="Unassembled WGS sequence"/>
</dbReference>
<dbReference type="EMBL" id="FOKI01000040">
    <property type="protein sequence ID" value="SFB38848.1"/>
    <property type="molecule type" value="Genomic_DNA"/>
</dbReference>
<feature type="signal peptide" evidence="1">
    <location>
        <begin position="1"/>
        <end position="23"/>
    </location>
</feature>
<gene>
    <name evidence="2" type="ORF">SAMN04488528_10405</name>
</gene>
<evidence type="ECO:0000313" key="2">
    <source>
        <dbReference type="EMBL" id="SFB38848.1"/>
    </source>
</evidence>
<keyword evidence="1" id="KW-0732">Signal</keyword>
<feature type="chain" id="PRO_5039420238" description="Lipoprotein" evidence="1">
    <location>
        <begin position="24"/>
        <end position="159"/>
    </location>
</feature>
<protein>
    <recommendedName>
        <fullName evidence="4">Lipoprotein</fullName>
    </recommendedName>
</protein>
<dbReference type="RefSeq" id="WP_090042802.1">
    <property type="nucleotide sequence ID" value="NZ_FOKI01000040.1"/>
</dbReference>
<reference evidence="2 3" key="1">
    <citation type="submission" date="2016-10" db="EMBL/GenBank/DDBJ databases">
        <authorList>
            <person name="de Groot N.N."/>
        </authorList>
    </citation>
    <scope>NUCLEOTIDE SEQUENCE [LARGE SCALE GENOMIC DNA]</scope>
    <source>
        <strain evidence="2 3">DSM 12271</strain>
    </source>
</reference>
<sequence length="159" mass="18157">MNFKKLGWCLICLILIIPFSGCNDEQKSYYHNDKKISQDRDSFSYMIRDEKSQSNNETSIKFSGFDGKDTIWNIESDESNDIIFRYKSHTTSGKFKGVLITPEKTIEKIFEGSENGEKAISLNKGSYSFKIVGQSAKGDVSINIELNDKVKISTKKIWN</sequence>
<name>A0A1I1AQT5_9CLOT</name>
<evidence type="ECO:0000256" key="1">
    <source>
        <dbReference type="SAM" id="SignalP"/>
    </source>
</evidence>
<evidence type="ECO:0008006" key="4">
    <source>
        <dbReference type="Google" id="ProtNLM"/>
    </source>
</evidence>
<evidence type="ECO:0000313" key="3">
    <source>
        <dbReference type="Proteomes" id="UP000198619"/>
    </source>
</evidence>
<organism evidence="2 3">
    <name type="scientific">Clostridium frigidicarnis</name>
    <dbReference type="NCBI Taxonomy" id="84698"/>
    <lineage>
        <taxon>Bacteria</taxon>
        <taxon>Bacillati</taxon>
        <taxon>Bacillota</taxon>
        <taxon>Clostridia</taxon>
        <taxon>Eubacteriales</taxon>
        <taxon>Clostridiaceae</taxon>
        <taxon>Clostridium</taxon>
    </lineage>
</organism>